<proteinExistence type="predicted"/>
<feature type="compositionally biased region" description="Polar residues" evidence="1">
    <location>
        <begin position="142"/>
        <end position="170"/>
    </location>
</feature>
<name>A0A5J4WM02_9EUKA</name>
<sequence length="250" mass="27735">MASADKKKPSLSLEEETRLMENKLLALRIQMESERAKRKAQKNELGIYWSSSQQRPSSSSSRGQKPSILPPTDLSSAPTINKPIHGFSSQFATDSGPDIEPGDKIMYSKPRDVWINPVKQNTPQSNKTESGTGTDSMPAVDQITQPQPQIEHTTSDMQTENFTSQGNMHRTGSAPYFTTSHSNLSQNNTSNQSRSLLAGQRAAQKSSGAIPPRVSLFQRMAGEQVIQEMGRDLQMKVAIRDQKKTNKKQF</sequence>
<evidence type="ECO:0000256" key="1">
    <source>
        <dbReference type="SAM" id="MobiDB-lite"/>
    </source>
</evidence>
<comment type="caution">
    <text evidence="2">The sequence shown here is derived from an EMBL/GenBank/DDBJ whole genome shotgun (WGS) entry which is preliminary data.</text>
</comment>
<feature type="compositionally biased region" description="Polar residues" evidence="1">
    <location>
        <begin position="118"/>
        <end position="135"/>
    </location>
</feature>
<dbReference type="Proteomes" id="UP000324800">
    <property type="component" value="Unassembled WGS sequence"/>
</dbReference>
<feature type="compositionally biased region" description="Low complexity" evidence="1">
    <location>
        <begin position="178"/>
        <end position="197"/>
    </location>
</feature>
<evidence type="ECO:0000313" key="2">
    <source>
        <dbReference type="EMBL" id="KAA6395818.1"/>
    </source>
</evidence>
<feature type="compositionally biased region" description="Low complexity" evidence="1">
    <location>
        <begin position="50"/>
        <end position="67"/>
    </location>
</feature>
<protein>
    <submittedName>
        <fullName evidence="2">Uncharacterized protein</fullName>
    </submittedName>
</protein>
<evidence type="ECO:0000313" key="3">
    <source>
        <dbReference type="Proteomes" id="UP000324800"/>
    </source>
</evidence>
<dbReference type="EMBL" id="SNRW01001585">
    <property type="protein sequence ID" value="KAA6395818.1"/>
    <property type="molecule type" value="Genomic_DNA"/>
</dbReference>
<organism evidence="2 3">
    <name type="scientific">Streblomastix strix</name>
    <dbReference type="NCBI Taxonomy" id="222440"/>
    <lineage>
        <taxon>Eukaryota</taxon>
        <taxon>Metamonada</taxon>
        <taxon>Preaxostyla</taxon>
        <taxon>Oxymonadida</taxon>
        <taxon>Streblomastigidae</taxon>
        <taxon>Streblomastix</taxon>
    </lineage>
</organism>
<feature type="region of interest" description="Disordered" evidence="1">
    <location>
        <begin position="34"/>
        <end position="210"/>
    </location>
</feature>
<accession>A0A5J4WM02</accession>
<reference evidence="2 3" key="1">
    <citation type="submission" date="2019-03" db="EMBL/GenBank/DDBJ databases">
        <title>Single cell metagenomics reveals metabolic interactions within the superorganism composed of flagellate Streblomastix strix and complex community of Bacteroidetes bacteria on its surface.</title>
        <authorList>
            <person name="Treitli S.C."/>
            <person name="Kolisko M."/>
            <person name="Husnik F."/>
            <person name="Keeling P."/>
            <person name="Hampl V."/>
        </authorList>
    </citation>
    <scope>NUCLEOTIDE SEQUENCE [LARGE SCALE GENOMIC DNA]</scope>
    <source>
        <strain evidence="2">ST1C</strain>
    </source>
</reference>
<dbReference type="AlphaFoldDB" id="A0A5J4WM02"/>
<gene>
    <name evidence="2" type="ORF">EZS28_008655</name>
</gene>